<sequence length="357" mass="38550">MKCLFGFALAAALLSCAPALHAATADEVEDATFPVLSPVVNALINADDAQDLVKRADAMEDSNELQALALYLAASREDRAQLRAPYQVAALLARRGTDEMLALRYLREADERGLWFGPMLAEDADFADLRQTPAFQSVLANAQRRYREVAAGRVGAISVLPPSPGVVAAGACPPVVVWLHGYGINGHLDESDQPLADAGAVLLGINGTEMIDTFDSFRWIGPGFDGTHRAVQDGLDALAARQCIDRKRIYLMGFSQGSQHAGALLAQHPQDYAGALLVSPGGSQATPTESKARCKRVVVVNGREEGPRNLRMSEDFRRLFGEGNQVRSRTHDGGHTYPEDWQVSFPQALRWLMGGDG</sequence>
<feature type="signal peptide" evidence="1">
    <location>
        <begin position="1"/>
        <end position="22"/>
    </location>
</feature>
<accession>A0ABW7D0B3</accession>
<dbReference type="PROSITE" id="PS51257">
    <property type="entry name" value="PROKAR_LIPOPROTEIN"/>
    <property type="match status" value="1"/>
</dbReference>
<reference evidence="2 3" key="1">
    <citation type="submission" date="2024-09" db="EMBL/GenBank/DDBJ databases">
        <authorList>
            <consortium name="All-Russian atlas of soil microorganisms"/>
            <consortium name="as a basis for the search for new antimicrobial producers and enzymes with unique properties"/>
            <person name="Sokolova E.A."/>
            <person name="Voronina E.N."/>
        </authorList>
    </citation>
    <scope>NUCLEOTIDE SEQUENCE [LARGE SCALE GENOMIC DNA]</scope>
    <source>
        <strain evidence="2 3">AF-22b-331.1</strain>
    </source>
</reference>
<keyword evidence="2" id="KW-0378">Hydrolase</keyword>
<proteinExistence type="predicted"/>
<dbReference type="GO" id="GO:0016787">
    <property type="term" value="F:hydrolase activity"/>
    <property type="evidence" value="ECO:0007669"/>
    <property type="project" value="UniProtKB-KW"/>
</dbReference>
<dbReference type="EMBL" id="JBHGCJ010000013">
    <property type="protein sequence ID" value="MFG6110657.1"/>
    <property type="molecule type" value="Genomic_DNA"/>
</dbReference>
<comment type="caution">
    <text evidence="2">The sequence shown here is derived from an EMBL/GenBank/DDBJ whole genome shotgun (WGS) entry which is preliminary data.</text>
</comment>
<gene>
    <name evidence="2" type="ORF">ACEU0G_000535</name>
</gene>
<organism evidence="2 3">
    <name type="scientific">Stenotrophomonas nematodicola</name>
    <dbReference type="NCBI Taxonomy" id="2656746"/>
    <lineage>
        <taxon>Bacteria</taxon>
        <taxon>Pseudomonadati</taxon>
        <taxon>Pseudomonadota</taxon>
        <taxon>Gammaproteobacteria</taxon>
        <taxon>Lysobacterales</taxon>
        <taxon>Lysobacteraceae</taxon>
        <taxon>Stenotrophomonas</taxon>
    </lineage>
</organism>
<dbReference type="SUPFAM" id="SSF53474">
    <property type="entry name" value="alpha/beta-Hydrolases"/>
    <property type="match status" value="1"/>
</dbReference>
<keyword evidence="3" id="KW-1185">Reference proteome</keyword>
<feature type="chain" id="PRO_5045970015" evidence="1">
    <location>
        <begin position="23"/>
        <end position="357"/>
    </location>
</feature>
<dbReference type="InterPro" id="IPR029058">
    <property type="entry name" value="AB_hydrolase_fold"/>
</dbReference>
<dbReference type="Gene3D" id="3.40.50.1820">
    <property type="entry name" value="alpha/beta hydrolase"/>
    <property type="match status" value="1"/>
</dbReference>
<dbReference type="Proteomes" id="UP001605261">
    <property type="component" value="Unassembled WGS sequence"/>
</dbReference>
<evidence type="ECO:0000256" key="1">
    <source>
        <dbReference type="SAM" id="SignalP"/>
    </source>
</evidence>
<name>A0ABW7D0B3_9GAMM</name>
<evidence type="ECO:0000313" key="2">
    <source>
        <dbReference type="EMBL" id="MFG6110657.1"/>
    </source>
</evidence>
<protein>
    <submittedName>
        <fullName evidence="2">Alpha/beta hydrolase</fullName>
    </submittedName>
</protein>
<dbReference type="RefSeq" id="WP_394164206.1">
    <property type="nucleotide sequence ID" value="NZ_JBHGCJ010000013.1"/>
</dbReference>
<evidence type="ECO:0000313" key="3">
    <source>
        <dbReference type="Proteomes" id="UP001605261"/>
    </source>
</evidence>
<keyword evidence="1" id="KW-0732">Signal</keyword>